<dbReference type="InterPro" id="IPR000672">
    <property type="entry name" value="THF_DH/CycHdrlase"/>
</dbReference>
<dbReference type="InterPro" id="IPR020630">
    <property type="entry name" value="THF_DH/CycHdrlase_cat_dom"/>
</dbReference>
<dbReference type="InterPro" id="IPR046346">
    <property type="entry name" value="Aminoacid_DH-like_N_sf"/>
</dbReference>
<dbReference type="Gene3D" id="3.40.50.10860">
    <property type="entry name" value="Leucine Dehydrogenase, chain A, domain 1"/>
    <property type="match status" value="1"/>
</dbReference>
<evidence type="ECO:0000259" key="5">
    <source>
        <dbReference type="Pfam" id="PF02882"/>
    </source>
</evidence>
<dbReference type="Pfam" id="PF02882">
    <property type="entry name" value="THF_DHG_CYH_C"/>
    <property type="match status" value="1"/>
</dbReference>
<dbReference type="InterPro" id="IPR020631">
    <property type="entry name" value="THF_DH/CycHdrlase_NAD-bd_dom"/>
</dbReference>
<protein>
    <submittedName>
        <fullName evidence="6">5,10-methylene-tetrahydrofolate dehydrogenase/methenyl tetrahydrofolate cyclohydrolase</fullName>
    </submittedName>
</protein>
<evidence type="ECO:0000256" key="3">
    <source>
        <dbReference type="ARBA" id="ARBA00023167"/>
    </source>
</evidence>
<reference evidence="7" key="2">
    <citation type="submission" date="2012-01" db="EMBL/GenBank/DDBJ databases">
        <title>Complete sequence of chromosome of Marinitoga piezophila KA3.</title>
        <authorList>
            <person name="Lucas S."/>
            <person name="Han J."/>
            <person name="Lapidus A."/>
            <person name="Cheng J.-F."/>
            <person name="Goodwin L."/>
            <person name="Pitluck S."/>
            <person name="Peters L."/>
            <person name="Mikhailova N."/>
            <person name="Teshima H."/>
            <person name="Detter J.C."/>
            <person name="Han C."/>
            <person name="Tapia R."/>
            <person name="Land M."/>
            <person name="Hauser L."/>
            <person name="Kyrpides N."/>
            <person name="Ivanova N."/>
            <person name="Pagani I."/>
            <person name="Jebbar M."/>
            <person name="Vannier P."/>
            <person name="Oger P."/>
            <person name="Cario A."/>
            <person name="Bartlett D."/>
            <person name="Noll K.M."/>
            <person name="Woyke T."/>
        </authorList>
    </citation>
    <scope>NUCLEOTIDE SEQUENCE [LARGE SCALE GENOMIC DNA]</scope>
    <source>
        <strain evidence="7">DSM 14283 / JCM 11233 / KA3</strain>
    </source>
</reference>
<dbReference type="GO" id="GO:0004477">
    <property type="term" value="F:methenyltetrahydrofolate cyclohydrolase activity"/>
    <property type="evidence" value="ECO:0007669"/>
    <property type="project" value="TreeGrafter"/>
</dbReference>
<evidence type="ECO:0000256" key="1">
    <source>
        <dbReference type="ARBA" id="ARBA00022563"/>
    </source>
</evidence>
<dbReference type="AlphaFoldDB" id="H2J817"/>
<evidence type="ECO:0000313" key="7">
    <source>
        <dbReference type="Proteomes" id="UP000007161"/>
    </source>
</evidence>
<keyword evidence="1" id="KW-0554">One-carbon metabolism</keyword>
<gene>
    <name evidence="6" type="ordered locus">Marpi_1096</name>
</gene>
<evidence type="ECO:0000313" key="6">
    <source>
        <dbReference type="EMBL" id="AEX85508.1"/>
    </source>
</evidence>
<dbReference type="PRINTS" id="PR00085">
    <property type="entry name" value="THFDHDRGNASE"/>
</dbReference>
<dbReference type="Proteomes" id="UP000007161">
    <property type="component" value="Chromosome"/>
</dbReference>
<dbReference type="HOGENOM" id="CLU_836267_0_0_0"/>
<dbReference type="GO" id="GO:0009113">
    <property type="term" value="P:purine nucleobase biosynthetic process"/>
    <property type="evidence" value="ECO:0007669"/>
    <property type="project" value="TreeGrafter"/>
</dbReference>
<dbReference type="GO" id="GO:0004488">
    <property type="term" value="F:methylenetetrahydrofolate dehydrogenase (NADP+) activity"/>
    <property type="evidence" value="ECO:0007669"/>
    <property type="project" value="InterPro"/>
</dbReference>
<dbReference type="STRING" id="443254.Marpi_1096"/>
<dbReference type="OrthoDB" id="41998at2"/>
<feature type="domain" description="Tetrahydrofolate dehydrogenase/cyclohydrolase catalytic" evidence="4">
    <location>
        <begin position="25"/>
        <end position="121"/>
    </location>
</feature>
<keyword evidence="3" id="KW-0486">Methionine biosynthesis</keyword>
<dbReference type="GO" id="GO:0006164">
    <property type="term" value="P:purine nucleotide biosynthetic process"/>
    <property type="evidence" value="ECO:0007669"/>
    <property type="project" value="UniProtKB-KW"/>
</dbReference>
<accession>H2J817</accession>
<dbReference type="SUPFAM" id="SSF53223">
    <property type="entry name" value="Aminoacid dehydrogenase-like, N-terminal domain"/>
    <property type="match status" value="1"/>
</dbReference>
<sequence>MMENAAKLFDIKFILDRFDKPIFNKNLELLEKNNIHPKLVCILTSDDPGSVSYSRGIKGICKRYNIEFESVVVHSREELEEKIEYYNKDVQTHGIIVMYPTPFEVKDTHFMNMISPEKDIEGLHHSYMGYLVQHEGYEDPKHLRKLVIPPTAKGILYVLKRYRLIFENIKRKTGNYPDNFDRNPFSLEGKKIVVINDSLAVGRSLALMLLNENASVRVCQKYTDYEDILKFVSISDIIVSAVPSSKFIIPTEKVPQNSIVFDISFEGNFEYPSIFDKVYKISPKWNLVKKGNRINDMTLHRLISNMFYLVNRKLPDNDLLELRKFEDNILSL</sequence>
<dbReference type="GO" id="GO:0004487">
    <property type="term" value="F:methylenetetrahydrofolate dehydrogenase (NAD+) activity"/>
    <property type="evidence" value="ECO:0007669"/>
    <property type="project" value="TreeGrafter"/>
</dbReference>
<dbReference type="KEGG" id="mpz:Marpi_1096"/>
<dbReference type="GO" id="GO:0009086">
    <property type="term" value="P:methionine biosynthetic process"/>
    <property type="evidence" value="ECO:0007669"/>
    <property type="project" value="UniProtKB-KW"/>
</dbReference>
<name>H2J817_MARPK</name>
<dbReference type="PANTHER" id="PTHR48099:SF3">
    <property type="entry name" value="METHYLENETETRAHYDROFOLATE DEHYDROGENASE [NAD(+)]"/>
    <property type="match status" value="1"/>
</dbReference>
<dbReference type="GO" id="GO:0005829">
    <property type="term" value="C:cytosol"/>
    <property type="evidence" value="ECO:0007669"/>
    <property type="project" value="TreeGrafter"/>
</dbReference>
<dbReference type="GO" id="GO:0035999">
    <property type="term" value="P:tetrahydrofolate interconversion"/>
    <property type="evidence" value="ECO:0007669"/>
    <property type="project" value="TreeGrafter"/>
</dbReference>
<dbReference type="InterPro" id="IPR036291">
    <property type="entry name" value="NAD(P)-bd_dom_sf"/>
</dbReference>
<proteinExistence type="predicted"/>
<keyword evidence="3" id="KW-0028">Amino-acid biosynthesis</keyword>
<feature type="domain" description="Tetrahydrofolate dehydrogenase/cyclohydrolase NAD(P)-binding" evidence="5">
    <location>
        <begin position="184"/>
        <end position="268"/>
    </location>
</feature>
<dbReference type="Gene3D" id="3.40.50.720">
    <property type="entry name" value="NAD(P)-binding Rossmann-like Domain"/>
    <property type="match status" value="1"/>
</dbReference>
<dbReference type="EMBL" id="CP003257">
    <property type="protein sequence ID" value="AEX85508.1"/>
    <property type="molecule type" value="Genomic_DNA"/>
</dbReference>
<keyword evidence="2" id="KW-0658">Purine biosynthesis</keyword>
<dbReference type="SUPFAM" id="SSF51735">
    <property type="entry name" value="NAD(P)-binding Rossmann-fold domains"/>
    <property type="match status" value="1"/>
</dbReference>
<organism evidence="6 7">
    <name type="scientific">Marinitoga piezophila (strain DSM 14283 / JCM 11233 / KA3)</name>
    <dbReference type="NCBI Taxonomy" id="443254"/>
    <lineage>
        <taxon>Bacteria</taxon>
        <taxon>Thermotogati</taxon>
        <taxon>Thermotogota</taxon>
        <taxon>Thermotogae</taxon>
        <taxon>Petrotogales</taxon>
        <taxon>Petrotogaceae</taxon>
        <taxon>Marinitoga</taxon>
    </lineage>
</organism>
<dbReference type="PANTHER" id="PTHR48099">
    <property type="entry name" value="C-1-TETRAHYDROFOLATE SYNTHASE, CYTOPLASMIC-RELATED"/>
    <property type="match status" value="1"/>
</dbReference>
<evidence type="ECO:0000259" key="4">
    <source>
        <dbReference type="Pfam" id="PF00763"/>
    </source>
</evidence>
<dbReference type="eggNOG" id="COG0190">
    <property type="taxonomic scope" value="Bacteria"/>
</dbReference>
<reference evidence="6 7" key="1">
    <citation type="journal article" date="2012" name="J. Bacteriol.">
        <title>Complete Genome Sequence of the Thermophilic, Piezophilic, Heterotrophic Bacterium Marinitoga piezophila KA3.</title>
        <authorList>
            <person name="Lucas S."/>
            <person name="Han J."/>
            <person name="Lapidus A."/>
            <person name="Cheng J.F."/>
            <person name="Goodwin L.A."/>
            <person name="Pitluck S."/>
            <person name="Peters L."/>
            <person name="Mikhailova N."/>
            <person name="Teshima H."/>
            <person name="Detter J.C."/>
            <person name="Han C."/>
            <person name="Tapia R."/>
            <person name="Land M."/>
            <person name="Hauser L."/>
            <person name="Kyrpides N.C."/>
            <person name="Ivanova N."/>
            <person name="Pagani I."/>
            <person name="Vannier P."/>
            <person name="Oger P."/>
            <person name="Bartlett D.H."/>
            <person name="Noll K.M."/>
            <person name="Woyke T."/>
            <person name="Jebbar M."/>
        </authorList>
    </citation>
    <scope>NUCLEOTIDE SEQUENCE [LARGE SCALE GENOMIC DNA]</scope>
    <source>
        <strain evidence="7">DSM 14283 / JCM 11233 / KA3</strain>
    </source>
</reference>
<keyword evidence="6" id="KW-0378">Hydrolase</keyword>
<evidence type="ECO:0000256" key="2">
    <source>
        <dbReference type="ARBA" id="ARBA00022755"/>
    </source>
</evidence>
<dbReference type="Pfam" id="PF00763">
    <property type="entry name" value="THF_DHG_CYH"/>
    <property type="match status" value="1"/>
</dbReference>
<keyword evidence="7" id="KW-1185">Reference proteome</keyword>